<evidence type="ECO:0000256" key="1">
    <source>
        <dbReference type="SAM" id="SignalP"/>
    </source>
</evidence>
<organism evidence="2">
    <name type="scientific">Anopheles braziliensis</name>
    <dbReference type="NCBI Taxonomy" id="58242"/>
    <lineage>
        <taxon>Eukaryota</taxon>
        <taxon>Metazoa</taxon>
        <taxon>Ecdysozoa</taxon>
        <taxon>Arthropoda</taxon>
        <taxon>Hexapoda</taxon>
        <taxon>Insecta</taxon>
        <taxon>Pterygota</taxon>
        <taxon>Neoptera</taxon>
        <taxon>Endopterygota</taxon>
        <taxon>Diptera</taxon>
        <taxon>Nematocera</taxon>
        <taxon>Culicoidea</taxon>
        <taxon>Culicidae</taxon>
        <taxon>Anophelinae</taxon>
        <taxon>Anopheles</taxon>
    </lineage>
</organism>
<evidence type="ECO:0000313" key="2">
    <source>
        <dbReference type="EMBL" id="MBW32291.1"/>
    </source>
</evidence>
<accession>A0A2M3ZUU6</accession>
<dbReference type="AlphaFoldDB" id="A0A2M3ZUU6"/>
<reference evidence="2" key="1">
    <citation type="submission" date="2018-01" db="EMBL/GenBank/DDBJ databases">
        <title>An insight into the sialome of Amazonian anophelines.</title>
        <authorList>
            <person name="Ribeiro J.M."/>
            <person name="Scarpassa V."/>
            <person name="Calvo E."/>
        </authorList>
    </citation>
    <scope>NUCLEOTIDE SEQUENCE</scope>
    <source>
        <tissue evidence="2">Salivary glands</tissue>
    </source>
</reference>
<feature type="signal peptide" evidence="1">
    <location>
        <begin position="1"/>
        <end position="25"/>
    </location>
</feature>
<proteinExistence type="predicted"/>
<name>A0A2M3ZUU6_9DIPT</name>
<dbReference type="EMBL" id="GGFM01011540">
    <property type="protein sequence ID" value="MBW32291.1"/>
    <property type="molecule type" value="Transcribed_RNA"/>
</dbReference>
<feature type="chain" id="PRO_5014798538" evidence="1">
    <location>
        <begin position="26"/>
        <end position="79"/>
    </location>
</feature>
<sequence>MMPAFRSQYRSLLVLLPLLCDSSVPVPVPCALSGPPTISPPPSAASGRPMYTSIVTLRCSSWLRSMRAFTYVVSVTSKK</sequence>
<protein>
    <submittedName>
        <fullName evidence="2">Putative secreted peptide</fullName>
    </submittedName>
</protein>
<keyword evidence="1" id="KW-0732">Signal</keyword>